<dbReference type="eggNOG" id="ENOG50311R9">
    <property type="taxonomic scope" value="Bacteria"/>
</dbReference>
<evidence type="ECO:0000313" key="3">
    <source>
        <dbReference type="Proteomes" id="UP000007039"/>
    </source>
</evidence>
<feature type="transmembrane region" description="Helical" evidence="1">
    <location>
        <begin position="72"/>
        <end position="91"/>
    </location>
</feature>
<evidence type="ECO:0008006" key="4">
    <source>
        <dbReference type="Google" id="ProtNLM"/>
    </source>
</evidence>
<reference key="1">
    <citation type="submission" date="2010-11" db="EMBL/GenBank/DDBJ databases">
        <title>The complete genome of chromosome of Calditerrivibrio nitroreducens DSM 19672.</title>
        <authorList>
            <consortium name="US DOE Joint Genome Institute (JGI-PGF)"/>
            <person name="Lucas S."/>
            <person name="Copeland A."/>
            <person name="Lapidus A."/>
            <person name="Bruce D."/>
            <person name="Goodwin L."/>
            <person name="Pitluck S."/>
            <person name="Kyrpides N."/>
            <person name="Mavromatis K."/>
            <person name="Ivanova N."/>
            <person name="Mikhailova N."/>
            <person name="Zeytun A."/>
            <person name="Brettin T."/>
            <person name="Detter J.C."/>
            <person name="Tapia R."/>
            <person name="Han C."/>
            <person name="Land M."/>
            <person name="Hauser L."/>
            <person name="Markowitz V."/>
            <person name="Cheng J.-F."/>
            <person name="Hugenholtz P."/>
            <person name="Woyke T."/>
            <person name="Wu D."/>
            <person name="Spring S."/>
            <person name="Schroeder M."/>
            <person name="Brambilla E."/>
            <person name="Klenk H.-P."/>
            <person name="Eisen J.A."/>
        </authorList>
    </citation>
    <scope>NUCLEOTIDE SEQUENCE [LARGE SCALE GENOMIC DNA]</scope>
    <source>
        <strain>DSM 19672</strain>
    </source>
</reference>
<reference evidence="2 3" key="2">
    <citation type="journal article" date="2011" name="Stand. Genomic Sci.">
        <title>Complete genome sequence of Calditerrivibrio nitroreducens type strain (Yu37-1).</title>
        <authorList>
            <person name="Pitluck S."/>
            <person name="Sikorski J."/>
            <person name="Zeytun A."/>
            <person name="Lapidus A."/>
            <person name="Nolan M."/>
            <person name="Lucas S."/>
            <person name="Hammon N."/>
            <person name="Deshpande S."/>
            <person name="Cheng J.F."/>
            <person name="Tapia R."/>
            <person name="Han C."/>
            <person name="Goodwin L."/>
            <person name="Liolios K."/>
            <person name="Pagani I."/>
            <person name="Ivanova N."/>
            <person name="Mavromatis K."/>
            <person name="Pati A."/>
            <person name="Chen A."/>
            <person name="Palaniappan K."/>
            <person name="Hauser L."/>
            <person name="Chang Y.J."/>
            <person name="Jeffries C.D."/>
            <person name="Detter J.C."/>
            <person name="Brambilla E."/>
            <person name="Djao O.D."/>
            <person name="Rohde M."/>
            <person name="Spring S."/>
            <person name="Goker M."/>
            <person name="Woyke T."/>
            <person name="Bristow J."/>
            <person name="Eisen J.A."/>
            <person name="Markowitz V."/>
            <person name="Hugenholtz P."/>
            <person name="Kyrpides N.C."/>
            <person name="Klenk H.P."/>
            <person name="Land M."/>
        </authorList>
    </citation>
    <scope>NUCLEOTIDE SEQUENCE [LARGE SCALE GENOMIC DNA]</scope>
    <source>
        <strain evidence="3">DSM 19672 / NBRC 101217 / Yu37-1</strain>
    </source>
</reference>
<protein>
    <recommendedName>
        <fullName evidence="4">ATP synthase I</fullName>
    </recommendedName>
</protein>
<dbReference type="EMBL" id="CP002347">
    <property type="protein sequence ID" value="ADR19381.1"/>
    <property type="molecule type" value="Genomic_DNA"/>
</dbReference>
<keyword evidence="1" id="KW-0812">Transmembrane</keyword>
<accession>E4TEM4</accession>
<keyword evidence="1" id="KW-0472">Membrane</keyword>
<keyword evidence="1" id="KW-1133">Transmembrane helix</keyword>
<gene>
    <name evidence="2" type="ordered locus">Calni_1473</name>
</gene>
<feature type="transmembrane region" description="Helical" evidence="1">
    <location>
        <begin position="97"/>
        <end position="118"/>
    </location>
</feature>
<dbReference type="STRING" id="768670.Calni_1473"/>
<proteinExistence type="predicted"/>
<dbReference type="AlphaFoldDB" id="E4TEM4"/>
<evidence type="ECO:0000313" key="2">
    <source>
        <dbReference type="EMBL" id="ADR19381.1"/>
    </source>
</evidence>
<evidence type="ECO:0000256" key="1">
    <source>
        <dbReference type="SAM" id="Phobius"/>
    </source>
</evidence>
<dbReference type="Proteomes" id="UP000007039">
    <property type="component" value="Chromosome"/>
</dbReference>
<organism evidence="2 3">
    <name type="scientific">Calditerrivibrio nitroreducens (strain DSM 19672 / NBRC 101217 / Yu37-1)</name>
    <dbReference type="NCBI Taxonomy" id="768670"/>
    <lineage>
        <taxon>Bacteria</taxon>
        <taxon>Pseudomonadati</taxon>
        <taxon>Deferribacterota</taxon>
        <taxon>Deferribacteres</taxon>
        <taxon>Deferribacterales</taxon>
        <taxon>Calditerrivibrionaceae</taxon>
    </lineage>
</organism>
<sequence precursor="true">MHIRMMKKSKMYQKILIFSLIFFVILYTVCNIFFGKLFLYNMVVGFIISVGNFLGLVFHVQKSFSGSFMGIGIGNSFFRLMLVGILLYTWFKFGMLNIWGLLVGLSVLTIAMPIYVLIEYRRKIDGTST</sequence>
<name>E4TEM4_CALNY</name>
<dbReference type="HOGENOM" id="CLU_161271_0_0_0"/>
<dbReference type="KEGG" id="cni:Calni_1473"/>
<feature type="transmembrane region" description="Helical" evidence="1">
    <location>
        <begin position="40"/>
        <end position="60"/>
    </location>
</feature>
<keyword evidence="3" id="KW-1185">Reference proteome</keyword>